<name>A0A8H6X3V5_9AGAR</name>
<dbReference type="Proteomes" id="UP000620124">
    <property type="component" value="Unassembled WGS sequence"/>
</dbReference>
<feature type="signal peptide" evidence="1">
    <location>
        <begin position="1"/>
        <end position="16"/>
    </location>
</feature>
<dbReference type="Gene3D" id="1.10.520.10">
    <property type="match status" value="1"/>
</dbReference>
<evidence type="ECO:0000313" key="2">
    <source>
        <dbReference type="EMBL" id="KAF7333863.1"/>
    </source>
</evidence>
<protein>
    <submittedName>
        <fullName evidence="2">Peroxidase</fullName>
    </submittedName>
</protein>
<accession>A0A8H6X3V5</accession>
<dbReference type="OrthoDB" id="2144714at2759"/>
<feature type="chain" id="PRO_5035949493" evidence="1">
    <location>
        <begin position="17"/>
        <end position="498"/>
    </location>
</feature>
<keyword evidence="3" id="KW-1185">Reference proteome</keyword>
<evidence type="ECO:0000313" key="3">
    <source>
        <dbReference type="Proteomes" id="UP000620124"/>
    </source>
</evidence>
<keyword evidence="2" id="KW-0560">Oxidoreductase</keyword>
<dbReference type="GO" id="GO:0020037">
    <property type="term" value="F:heme binding"/>
    <property type="evidence" value="ECO:0007669"/>
    <property type="project" value="InterPro"/>
</dbReference>
<keyword evidence="2" id="KW-0575">Peroxidase</keyword>
<keyword evidence="1" id="KW-0732">Signal</keyword>
<dbReference type="GO" id="GO:0006979">
    <property type="term" value="P:response to oxidative stress"/>
    <property type="evidence" value="ECO:0007669"/>
    <property type="project" value="InterPro"/>
</dbReference>
<dbReference type="InterPro" id="IPR010255">
    <property type="entry name" value="Haem_peroxidase_sf"/>
</dbReference>
<dbReference type="GO" id="GO:0004601">
    <property type="term" value="F:peroxidase activity"/>
    <property type="evidence" value="ECO:0007669"/>
    <property type="project" value="UniProtKB-KW"/>
</dbReference>
<sequence>MFIPLLFTSLATATTAYIWSSPQLDALESLRFEQAFADLIQPCDSFSFDSGDAGSRSGRSNAADWIRAAYHDMATHNIADGTGGMDASIRFDEEQARPENAGDGFQNTLLAILARSNRYLSIADVLALGAVFAFDNWQTRTSLPLLGKGFTQAEMIGLVACGNTFGGVQHAPFPDIVSELNDPNNTQSVAHFDATSVQFDNKLATEYIFGTTQNPLVVGLNETTNSDKRIFASNGNATMRSFAQSPELFSSTCEELMALMIDTVPKGVQLTEVITPLSVKLSGLDLILAGDVLQFSGQVRFWNITDDPARTVRLLWDDHIGGIHNATLRFTHVTSSSGGRNTATWYTFSPADDIPFLSLDPEAGITTMCFAVDDKLEDQGGVGFAMQDDVLFSSSSCFYADGNGGRWDIAVRKGVAPVRVYLEVQARDSVSRPIVLETNVSVPVSQGATNAIAPYAIRRVEVKGNFESFKTYNVGAEVGGVKATRVGQHSLSEFSPCV</sequence>
<dbReference type="AlphaFoldDB" id="A0A8H6X3V5"/>
<proteinExistence type="predicted"/>
<reference evidence="2" key="1">
    <citation type="submission" date="2020-05" db="EMBL/GenBank/DDBJ databases">
        <title>Mycena genomes resolve the evolution of fungal bioluminescence.</title>
        <authorList>
            <person name="Tsai I.J."/>
        </authorList>
    </citation>
    <scope>NUCLEOTIDE SEQUENCE</scope>
    <source>
        <strain evidence="2">CCC161011</strain>
    </source>
</reference>
<gene>
    <name evidence="2" type="ORF">MVEN_02343400</name>
</gene>
<dbReference type="SUPFAM" id="SSF48113">
    <property type="entry name" value="Heme-dependent peroxidases"/>
    <property type="match status" value="1"/>
</dbReference>
<evidence type="ECO:0000256" key="1">
    <source>
        <dbReference type="SAM" id="SignalP"/>
    </source>
</evidence>
<comment type="caution">
    <text evidence="2">The sequence shown here is derived from an EMBL/GenBank/DDBJ whole genome shotgun (WGS) entry which is preliminary data.</text>
</comment>
<organism evidence="2 3">
    <name type="scientific">Mycena venus</name>
    <dbReference type="NCBI Taxonomy" id="2733690"/>
    <lineage>
        <taxon>Eukaryota</taxon>
        <taxon>Fungi</taxon>
        <taxon>Dikarya</taxon>
        <taxon>Basidiomycota</taxon>
        <taxon>Agaricomycotina</taxon>
        <taxon>Agaricomycetes</taxon>
        <taxon>Agaricomycetidae</taxon>
        <taxon>Agaricales</taxon>
        <taxon>Marasmiineae</taxon>
        <taxon>Mycenaceae</taxon>
        <taxon>Mycena</taxon>
    </lineage>
</organism>
<dbReference type="EMBL" id="JACAZI010000028">
    <property type="protein sequence ID" value="KAF7333863.1"/>
    <property type="molecule type" value="Genomic_DNA"/>
</dbReference>